<dbReference type="AlphaFoldDB" id="A0A3E1NV56"/>
<feature type="domain" description="Hemerythrin-like" evidence="1">
    <location>
        <begin position="41"/>
        <end position="125"/>
    </location>
</feature>
<dbReference type="OrthoDB" id="9793254at2"/>
<dbReference type="Pfam" id="PF01814">
    <property type="entry name" value="Hemerythrin"/>
    <property type="match status" value="1"/>
</dbReference>
<keyword evidence="3" id="KW-1185">Reference proteome</keyword>
<gene>
    <name evidence="2" type="ORF">DXN04_27105</name>
</gene>
<reference evidence="2 3" key="1">
    <citation type="submission" date="2018-08" db="EMBL/GenBank/DDBJ databases">
        <title>Chitinophaga sp. K20C18050901, a novel bacterium isolated from forest soil.</title>
        <authorList>
            <person name="Wang C."/>
        </authorList>
    </citation>
    <scope>NUCLEOTIDE SEQUENCE [LARGE SCALE GENOMIC DNA]</scope>
    <source>
        <strain evidence="2 3">K20C18050901</strain>
    </source>
</reference>
<evidence type="ECO:0000259" key="1">
    <source>
        <dbReference type="Pfam" id="PF01814"/>
    </source>
</evidence>
<accession>A0A3E1NV56</accession>
<proteinExistence type="predicted"/>
<sequence length="147" mass="17408">MEQPKPVKRSKAFVQLSKDHHFGLLLVWRIRQDLGKVNPAVNISKYVLEFFEMDLQSHFKEEEDYLFSKLDPADPLRQQAEGEHRAICNLVESIKRNESDKALLRQFGDLLEAHIRFEERALFNYLQEHLSPEDQEQLLLHTTRSKH</sequence>
<organism evidence="2 3">
    <name type="scientific">Chitinophaga silvisoli</name>
    <dbReference type="NCBI Taxonomy" id="2291814"/>
    <lineage>
        <taxon>Bacteria</taxon>
        <taxon>Pseudomonadati</taxon>
        <taxon>Bacteroidota</taxon>
        <taxon>Chitinophagia</taxon>
        <taxon>Chitinophagales</taxon>
        <taxon>Chitinophagaceae</taxon>
        <taxon>Chitinophaga</taxon>
    </lineage>
</organism>
<comment type="caution">
    <text evidence="2">The sequence shown here is derived from an EMBL/GenBank/DDBJ whole genome shotgun (WGS) entry which is preliminary data.</text>
</comment>
<evidence type="ECO:0000313" key="3">
    <source>
        <dbReference type="Proteomes" id="UP000261174"/>
    </source>
</evidence>
<name>A0A3E1NV56_9BACT</name>
<dbReference type="Gene3D" id="1.20.120.520">
    <property type="entry name" value="nmb1532 protein domain like"/>
    <property type="match status" value="1"/>
</dbReference>
<dbReference type="InterPro" id="IPR012312">
    <property type="entry name" value="Hemerythrin-like"/>
</dbReference>
<dbReference type="EMBL" id="QTJV01000012">
    <property type="protein sequence ID" value="RFM31831.1"/>
    <property type="molecule type" value="Genomic_DNA"/>
</dbReference>
<evidence type="ECO:0000313" key="2">
    <source>
        <dbReference type="EMBL" id="RFM31831.1"/>
    </source>
</evidence>
<dbReference type="Proteomes" id="UP000261174">
    <property type="component" value="Unassembled WGS sequence"/>
</dbReference>
<protein>
    <submittedName>
        <fullName evidence="2">Hemerythrin domain-containing protein</fullName>
    </submittedName>
</protein>
<dbReference type="RefSeq" id="WP_116856539.1">
    <property type="nucleotide sequence ID" value="NZ_QTJV01000012.1"/>
</dbReference>